<reference evidence="2 3" key="1">
    <citation type="submission" date="2012-05" db="EMBL/GenBank/DDBJ databases">
        <title>Recombination and specialization in a pathogen metapopulation.</title>
        <authorList>
            <person name="Gardiner A."/>
            <person name="Kemen E."/>
            <person name="Schultz-Larsen T."/>
            <person name="MacLean D."/>
            <person name="Van Oosterhout C."/>
            <person name="Jones J.D.G."/>
        </authorList>
    </citation>
    <scope>NUCLEOTIDE SEQUENCE [LARGE SCALE GENOMIC DNA]</scope>
    <source>
        <strain evidence="2 3">Ac Nc2</strain>
    </source>
</reference>
<accession>A0A024FXJ1</accession>
<dbReference type="AlphaFoldDB" id="A0A024FXJ1"/>
<feature type="region of interest" description="Disordered" evidence="1">
    <location>
        <begin position="13"/>
        <end position="35"/>
    </location>
</feature>
<proteinExistence type="predicted"/>
<gene>
    <name evidence="2" type="ORF">BN9_000660</name>
</gene>
<comment type="caution">
    <text evidence="2">The sequence shown here is derived from an EMBL/GenBank/DDBJ whole genome shotgun (WGS) entry which is preliminary data.</text>
</comment>
<dbReference type="EMBL" id="CAIX01000001">
    <property type="protein sequence ID" value="CCI39283.1"/>
    <property type="molecule type" value="Genomic_DNA"/>
</dbReference>
<dbReference type="OrthoDB" id="65030at2759"/>
<evidence type="ECO:0000256" key="1">
    <source>
        <dbReference type="SAM" id="MobiDB-lite"/>
    </source>
</evidence>
<evidence type="ECO:0000313" key="3">
    <source>
        <dbReference type="Proteomes" id="UP000053237"/>
    </source>
</evidence>
<keyword evidence="3" id="KW-1185">Reference proteome</keyword>
<protein>
    <submittedName>
        <fullName evidence="2">Uncharacterized protein</fullName>
    </submittedName>
</protein>
<dbReference type="InParanoid" id="A0A024FXJ1"/>
<sequence>MLSIVRKSVKGAQRNGLWARQNRSMSGGHGGPPPTGFEAKVRAYLPEDHQIVLATLGIYATIFALFKLKPSKKKEEPIHAASASTSTEIVSLFDEAFDKWSEIPGNLERWEKSLDSIA</sequence>
<evidence type="ECO:0000313" key="2">
    <source>
        <dbReference type="EMBL" id="CCI39283.1"/>
    </source>
</evidence>
<name>A0A024FXJ1_9STRA</name>
<dbReference type="Proteomes" id="UP000053237">
    <property type="component" value="Unassembled WGS sequence"/>
</dbReference>
<organism evidence="2 3">
    <name type="scientific">Albugo candida</name>
    <dbReference type="NCBI Taxonomy" id="65357"/>
    <lineage>
        <taxon>Eukaryota</taxon>
        <taxon>Sar</taxon>
        <taxon>Stramenopiles</taxon>
        <taxon>Oomycota</taxon>
        <taxon>Peronosporomycetes</taxon>
        <taxon>Albuginales</taxon>
        <taxon>Albuginaceae</taxon>
        <taxon>Albugo</taxon>
    </lineage>
</organism>